<dbReference type="OMA" id="PQLKEVH"/>
<dbReference type="EMBL" id="CAJJDP010000078">
    <property type="protein sequence ID" value="CAD8182623.1"/>
    <property type="molecule type" value="Genomic_DNA"/>
</dbReference>
<evidence type="ECO:0000313" key="2">
    <source>
        <dbReference type="Proteomes" id="UP000683925"/>
    </source>
</evidence>
<protein>
    <submittedName>
        <fullName evidence="1">Uncharacterized protein</fullName>
    </submittedName>
</protein>
<name>A0A8S1W110_PAROT</name>
<organism evidence="1 2">
    <name type="scientific">Paramecium octaurelia</name>
    <dbReference type="NCBI Taxonomy" id="43137"/>
    <lineage>
        <taxon>Eukaryota</taxon>
        <taxon>Sar</taxon>
        <taxon>Alveolata</taxon>
        <taxon>Ciliophora</taxon>
        <taxon>Intramacronucleata</taxon>
        <taxon>Oligohymenophorea</taxon>
        <taxon>Peniculida</taxon>
        <taxon>Parameciidae</taxon>
        <taxon>Paramecium</taxon>
    </lineage>
</organism>
<dbReference type="OrthoDB" id="10340453at2759"/>
<sequence length="212" mass="24825">MSNIKIVYKRKVHKLPAKVSNYQEIVETIKTIYPQLKEVHLFTIIDPTDPNGIEEINCDFSLSFLKKLYKQMGWPTIKLLVVENEKDENQIKNSMDLLNQSTIVLDQSNYQQNKPNIEKEIGNVKAKEPQKQVNDYKKDEKLKQTLIEIIDERLRYHKLLISNTQETDMIEKAKQLSQIFPQQPQDQLLEFVKQQGSNLSLEELALLLTQNQ</sequence>
<accession>A0A8S1W110</accession>
<dbReference type="Proteomes" id="UP000683925">
    <property type="component" value="Unassembled WGS sequence"/>
</dbReference>
<keyword evidence="2" id="KW-1185">Reference proteome</keyword>
<dbReference type="AlphaFoldDB" id="A0A8S1W110"/>
<gene>
    <name evidence="1" type="ORF">POCTA_138.1.T0790135</name>
</gene>
<evidence type="ECO:0000313" key="1">
    <source>
        <dbReference type="EMBL" id="CAD8182623.1"/>
    </source>
</evidence>
<comment type="caution">
    <text evidence="1">The sequence shown here is derived from an EMBL/GenBank/DDBJ whole genome shotgun (WGS) entry which is preliminary data.</text>
</comment>
<proteinExistence type="predicted"/>
<reference evidence="1" key="1">
    <citation type="submission" date="2021-01" db="EMBL/GenBank/DDBJ databases">
        <authorList>
            <consortium name="Genoscope - CEA"/>
            <person name="William W."/>
        </authorList>
    </citation>
    <scope>NUCLEOTIDE SEQUENCE</scope>
</reference>